<protein>
    <recommendedName>
        <fullName evidence="3">non-reducing end alpha-L-arabinofuranosidase</fullName>
        <ecNumber evidence="3">3.2.1.55</ecNumber>
    </recommendedName>
</protein>
<keyword evidence="4" id="KW-0964">Secreted</keyword>
<keyword evidence="9" id="KW-1185">Reference proteome</keyword>
<dbReference type="PANTHER" id="PTHR40631:SF2">
    <property type="entry name" value="ALPHA-L-ARABINOFURANOSIDASE"/>
    <property type="match status" value="1"/>
</dbReference>
<keyword evidence="7" id="KW-0326">Glycosidase</keyword>
<dbReference type="RefSeq" id="WP_375734616.1">
    <property type="nucleotide sequence ID" value="NZ_JBCGDC010000037.1"/>
</dbReference>
<dbReference type="Pfam" id="PF03664">
    <property type="entry name" value="Glyco_hydro_62"/>
    <property type="match status" value="1"/>
</dbReference>
<sequence length="107" mass="12070">MREGCQATDGRRWYRSFTSNDLAGQWTPHLATESNPFARSNNVTFSGAAWSRDFSHGELLRSGNDQTVPINPCRLQFLYQGIDPNARGDYIALPWRMGLLTQTNSTC</sequence>
<evidence type="ECO:0000256" key="7">
    <source>
        <dbReference type="ARBA" id="ARBA00023295"/>
    </source>
</evidence>
<dbReference type="InterPro" id="IPR023296">
    <property type="entry name" value="Glyco_hydro_beta-prop_sf"/>
</dbReference>
<dbReference type="PANTHER" id="PTHR40631">
    <property type="entry name" value="ALPHA-L-ARABINOFURANOSIDASE AXHA-2-RELATED"/>
    <property type="match status" value="1"/>
</dbReference>
<gene>
    <name evidence="8" type="ORF">AAFH96_15280</name>
</gene>
<dbReference type="Proteomes" id="UP001582793">
    <property type="component" value="Unassembled WGS sequence"/>
</dbReference>
<evidence type="ECO:0000256" key="6">
    <source>
        <dbReference type="ARBA" id="ARBA00022801"/>
    </source>
</evidence>
<evidence type="ECO:0000256" key="2">
    <source>
        <dbReference type="ARBA" id="ARBA00004613"/>
    </source>
</evidence>
<reference evidence="8 9" key="1">
    <citation type="submission" date="2024-04" db="EMBL/GenBank/DDBJ databases">
        <title>Polymorphospora sp. isolated from Baiyangdian Lake in Xiong'an New Area.</title>
        <authorList>
            <person name="Zhang X."/>
            <person name="Liu J."/>
        </authorList>
    </citation>
    <scope>NUCLEOTIDE SEQUENCE [LARGE SCALE GENOMIC DNA]</scope>
    <source>
        <strain evidence="8 9">2-325</strain>
    </source>
</reference>
<dbReference type="Gene3D" id="2.115.10.20">
    <property type="entry name" value="Glycosyl hydrolase domain, family 43"/>
    <property type="match status" value="1"/>
</dbReference>
<keyword evidence="6 8" id="KW-0378">Hydrolase</keyword>
<dbReference type="EMBL" id="JBCGDC010000037">
    <property type="protein sequence ID" value="MFB6394462.1"/>
    <property type="molecule type" value="Genomic_DNA"/>
</dbReference>
<proteinExistence type="predicted"/>
<dbReference type="InterPro" id="IPR005193">
    <property type="entry name" value="GH62_arabinosidase"/>
</dbReference>
<keyword evidence="5" id="KW-0732">Signal</keyword>
<evidence type="ECO:0000256" key="4">
    <source>
        <dbReference type="ARBA" id="ARBA00022525"/>
    </source>
</evidence>
<comment type="subcellular location">
    <subcellularLocation>
        <location evidence="2">Secreted</location>
    </subcellularLocation>
</comment>
<evidence type="ECO:0000256" key="3">
    <source>
        <dbReference type="ARBA" id="ARBA00012670"/>
    </source>
</evidence>
<accession>A0ABV5CR41</accession>
<dbReference type="EC" id="3.2.1.55" evidence="3"/>
<evidence type="ECO:0000256" key="1">
    <source>
        <dbReference type="ARBA" id="ARBA00001462"/>
    </source>
</evidence>
<evidence type="ECO:0000313" key="9">
    <source>
        <dbReference type="Proteomes" id="UP001582793"/>
    </source>
</evidence>
<comment type="catalytic activity">
    <reaction evidence="1">
        <text>Hydrolysis of terminal non-reducing alpha-L-arabinofuranoside residues in alpha-L-arabinosides.</text>
        <dbReference type="EC" id="3.2.1.55"/>
    </reaction>
</comment>
<name>A0ABV5CR41_9ACTN</name>
<organism evidence="8 9">
    <name type="scientific">Polymorphospora lycopeni</name>
    <dbReference type="NCBI Taxonomy" id="3140240"/>
    <lineage>
        <taxon>Bacteria</taxon>
        <taxon>Bacillati</taxon>
        <taxon>Actinomycetota</taxon>
        <taxon>Actinomycetes</taxon>
        <taxon>Micromonosporales</taxon>
        <taxon>Micromonosporaceae</taxon>
        <taxon>Polymorphospora</taxon>
    </lineage>
</organism>
<evidence type="ECO:0000256" key="5">
    <source>
        <dbReference type="ARBA" id="ARBA00022729"/>
    </source>
</evidence>
<evidence type="ECO:0000313" key="8">
    <source>
        <dbReference type="EMBL" id="MFB6394462.1"/>
    </source>
</evidence>
<dbReference type="SUPFAM" id="SSF75005">
    <property type="entry name" value="Arabinanase/levansucrase/invertase"/>
    <property type="match status" value="1"/>
</dbReference>
<dbReference type="GO" id="GO:0016787">
    <property type="term" value="F:hydrolase activity"/>
    <property type="evidence" value="ECO:0007669"/>
    <property type="project" value="UniProtKB-KW"/>
</dbReference>
<comment type="caution">
    <text evidence="8">The sequence shown here is derived from an EMBL/GenBank/DDBJ whole genome shotgun (WGS) entry which is preliminary data.</text>
</comment>